<keyword evidence="3" id="KW-1185">Reference proteome</keyword>
<sequence length="67" mass="7571">MANFSEDDLDVLNQVIDVYGGYTGNQLESICHQESPWKIARGSSKSFEPSNEPIKDVEIFKCYSARL</sequence>
<evidence type="ECO:0000313" key="3">
    <source>
        <dbReference type="Proteomes" id="UP000824633"/>
    </source>
</evidence>
<evidence type="ECO:0000313" key="2">
    <source>
        <dbReference type="EMBL" id="BCZ46646.1"/>
    </source>
</evidence>
<protein>
    <recommendedName>
        <fullName evidence="1">Antitoxin SocA-like Panacea domain-containing protein</fullName>
    </recommendedName>
</protein>
<dbReference type="Proteomes" id="UP000824633">
    <property type="component" value="Chromosome"/>
</dbReference>
<feature type="domain" description="Antitoxin SocA-like Panacea" evidence="1">
    <location>
        <begin position="3"/>
        <end position="38"/>
    </location>
</feature>
<reference evidence="3" key="1">
    <citation type="submission" date="2021-07" db="EMBL/GenBank/DDBJ databases">
        <title>Complete genome sequencing of a Clostridium isolate.</title>
        <authorList>
            <person name="Ueki A."/>
            <person name="Tonouchi A."/>
        </authorList>
    </citation>
    <scope>NUCLEOTIDE SEQUENCE [LARGE SCALE GENOMIC DNA]</scope>
    <source>
        <strain evidence="3">C5S11</strain>
    </source>
</reference>
<organism evidence="2 3">
    <name type="scientific">Clostridium gelidum</name>
    <dbReference type="NCBI Taxonomy" id="704125"/>
    <lineage>
        <taxon>Bacteria</taxon>
        <taxon>Bacillati</taxon>
        <taxon>Bacillota</taxon>
        <taxon>Clostridia</taxon>
        <taxon>Eubacteriales</taxon>
        <taxon>Clostridiaceae</taxon>
        <taxon>Clostridium</taxon>
    </lineage>
</organism>
<gene>
    <name evidence="2" type="ORF">psyc5s11_27130</name>
</gene>
<proteinExistence type="predicted"/>
<dbReference type="RefSeq" id="WP_224033066.1">
    <property type="nucleotide sequence ID" value="NZ_AP024849.1"/>
</dbReference>
<evidence type="ECO:0000259" key="1">
    <source>
        <dbReference type="Pfam" id="PF13274"/>
    </source>
</evidence>
<dbReference type="InterPro" id="IPR025272">
    <property type="entry name" value="SocA_Panacea"/>
</dbReference>
<name>A0ABM7TCD2_9CLOT</name>
<accession>A0ABM7TCD2</accession>
<dbReference type="EMBL" id="AP024849">
    <property type="protein sequence ID" value="BCZ46646.1"/>
    <property type="molecule type" value="Genomic_DNA"/>
</dbReference>
<dbReference type="Pfam" id="PF13274">
    <property type="entry name" value="SocA_Panacea"/>
    <property type="match status" value="1"/>
</dbReference>